<keyword evidence="1" id="KW-0732">Signal</keyword>
<dbReference type="RefSeq" id="WP_148594744.1">
    <property type="nucleotide sequence ID" value="NZ_CP042997.1"/>
</dbReference>
<dbReference type="AlphaFoldDB" id="A0A5B9W2Q4"/>
<evidence type="ECO:0000313" key="4">
    <source>
        <dbReference type="Proteomes" id="UP000324233"/>
    </source>
</evidence>
<evidence type="ECO:0000313" key="3">
    <source>
        <dbReference type="EMBL" id="QEH34876.1"/>
    </source>
</evidence>
<reference evidence="3 4" key="1">
    <citation type="submission" date="2019-08" db="EMBL/GenBank/DDBJ databases">
        <title>Deep-cultivation of Planctomycetes and their phenomic and genomic characterization uncovers novel biology.</title>
        <authorList>
            <person name="Wiegand S."/>
            <person name="Jogler M."/>
            <person name="Boedeker C."/>
            <person name="Pinto D."/>
            <person name="Vollmers J."/>
            <person name="Rivas-Marin E."/>
            <person name="Kohn T."/>
            <person name="Peeters S.H."/>
            <person name="Heuer A."/>
            <person name="Rast P."/>
            <person name="Oberbeckmann S."/>
            <person name="Bunk B."/>
            <person name="Jeske O."/>
            <person name="Meyerdierks A."/>
            <person name="Storesund J.E."/>
            <person name="Kallscheuer N."/>
            <person name="Luecker S."/>
            <person name="Lage O.M."/>
            <person name="Pohl T."/>
            <person name="Merkel B.J."/>
            <person name="Hornburger P."/>
            <person name="Mueller R.-W."/>
            <person name="Bruemmer F."/>
            <person name="Labrenz M."/>
            <person name="Spormann A.M."/>
            <person name="Op den Camp H."/>
            <person name="Overmann J."/>
            <person name="Amann R."/>
            <person name="Jetten M.S.M."/>
            <person name="Mascher T."/>
            <person name="Medema M.H."/>
            <person name="Devos D.P."/>
            <person name="Kaster A.-K."/>
            <person name="Ovreas L."/>
            <person name="Rohde M."/>
            <person name="Galperin M.Y."/>
            <person name="Jogler C."/>
        </authorList>
    </citation>
    <scope>NUCLEOTIDE SEQUENCE [LARGE SCALE GENOMIC DNA]</scope>
    <source>
        <strain evidence="3 4">OJF2</strain>
    </source>
</reference>
<organism evidence="3 4">
    <name type="scientific">Aquisphaera giovannonii</name>
    <dbReference type="NCBI Taxonomy" id="406548"/>
    <lineage>
        <taxon>Bacteria</taxon>
        <taxon>Pseudomonadati</taxon>
        <taxon>Planctomycetota</taxon>
        <taxon>Planctomycetia</taxon>
        <taxon>Isosphaerales</taxon>
        <taxon>Isosphaeraceae</taxon>
        <taxon>Aquisphaera</taxon>
    </lineage>
</organism>
<sequence length="358" mass="39946">MDRREFLKQTGALAATAAVGAGAGPFVHAADKSGEKAPVVGQGEHRYECHHNWGEVPSSIRWFETHGVAIDKQGHVYIKHRAGGEKPKNPADAQDTIVVFDPDGKFVRSFGKEYHGGGHGIDIREEGGQEFLYLSCMMPVNLVVKTDLKGEVVWIKQAPTEPHVYDKPNSPFTPTNVAFAPDGGFYVGDGYGSNYIHEYDKDAKWVRTWGGSGDAPGKMHTPHGLWWDDRPGREPSLVVADRANHRLQYFTADGKYLSKLEEVSFPAHFDIRGDVLLVPDLHARISLFDRDNKVLAHLGYDPEWTKQVLDGFKIRSQPDRWPAGKFIHPHDACFDKDGNIFVAEWVSTGRVSKLRHVS</sequence>
<gene>
    <name evidence="3" type="ORF">OJF2_34210</name>
</gene>
<dbReference type="EMBL" id="CP042997">
    <property type="protein sequence ID" value="QEH34876.1"/>
    <property type="molecule type" value="Genomic_DNA"/>
</dbReference>
<dbReference type="Proteomes" id="UP000324233">
    <property type="component" value="Chromosome"/>
</dbReference>
<dbReference type="Gene3D" id="2.120.10.30">
    <property type="entry name" value="TolB, C-terminal domain"/>
    <property type="match status" value="1"/>
</dbReference>
<dbReference type="KEGG" id="agv:OJF2_34210"/>
<dbReference type="SUPFAM" id="SSF63829">
    <property type="entry name" value="Calcium-dependent phosphotriesterase"/>
    <property type="match status" value="1"/>
</dbReference>
<proteinExistence type="predicted"/>
<name>A0A5B9W2Q4_9BACT</name>
<evidence type="ECO:0000256" key="2">
    <source>
        <dbReference type="ARBA" id="ARBA00023180"/>
    </source>
</evidence>
<dbReference type="InterPro" id="IPR019546">
    <property type="entry name" value="TAT_signal_bac_arc"/>
</dbReference>
<keyword evidence="4" id="KW-1185">Reference proteome</keyword>
<accession>A0A5B9W2Q4</accession>
<dbReference type="NCBIfam" id="TIGR01409">
    <property type="entry name" value="TAT_signal_seq"/>
    <property type="match status" value="1"/>
</dbReference>
<dbReference type="InterPro" id="IPR011042">
    <property type="entry name" value="6-blade_b-propeller_TolB-like"/>
</dbReference>
<dbReference type="PROSITE" id="PS51318">
    <property type="entry name" value="TAT"/>
    <property type="match status" value="1"/>
</dbReference>
<dbReference type="InterPro" id="IPR006311">
    <property type="entry name" value="TAT_signal"/>
</dbReference>
<keyword evidence="2" id="KW-0325">Glycoprotein</keyword>
<dbReference type="PANTHER" id="PTHR10680:SF38">
    <property type="entry name" value="BLL1368 PROTEIN"/>
    <property type="match status" value="1"/>
</dbReference>
<dbReference type="OrthoDB" id="9799230at2"/>
<protein>
    <submittedName>
        <fullName evidence="3">NHL repeat protein</fullName>
    </submittedName>
</protein>
<evidence type="ECO:0000256" key="1">
    <source>
        <dbReference type="ARBA" id="ARBA00022729"/>
    </source>
</evidence>
<dbReference type="PANTHER" id="PTHR10680">
    <property type="entry name" value="PEPTIDYL-GLYCINE ALPHA-AMIDATING MONOOXYGENASE"/>
    <property type="match status" value="1"/>
</dbReference>